<organism evidence="1">
    <name type="scientific">uncultured Quadrisphaera sp</name>
    <dbReference type="NCBI Taxonomy" id="904978"/>
    <lineage>
        <taxon>Bacteria</taxon>
        <taxon>Bacillati</taxon>
        <taxon>Actinomycetota</taxon>
        <taxon>Actinomycetes</taxon>
        <taxon>Kineosporiales</taxon>
        <taxon>Kineosporiaceae</taxon>
        <taxon>Quadrisphaera</taxon>
        <taxon>environmental samples</taxon>
    </lineage>
</organism>
<gene>
    <name evidence="1" type="ORF">AVDCRST_MAG35-600</name>
</gene>
<dbReference type="AlphaFoldDB" id="A0A6J4NQH0"/>
<dbReference type="EMBL" id="CADCUY010000125">
    <property type="protein sequence ID" value="CAA9395229.1"/>
    <property type="molecule type" value="Genomic_DNA"/>
</dbReference>
<name>A0A6J4NQH0_9ACTN</name>
<reference evidence="1" key="1">
    <citation type="submission" date="2020-02" db="EMBL/GenBank/DDBJ databases">
        <authorList>
            <person name="Meier V. D."/>
        </authorList>
    </citation>
    <scope>NUCLEOTIDE SEQUENCE</scope>
    <source>
        <strain evidence="1">AVDCRST_MAG35</strain>
    </source>
</reference>
<feature type="non-terminal residue" evidence="1">
    <location>
        <position position="1"/>
    </location>
</feature>
<proteinExistence type="predicted"/>
<protein>
    <submittedName>
        <fullName evidence="1">Uncharacterized protein</fullName>
    </submittedName>
</protein>
<evidence type="ECO:0000313" key="1">
    <source>
        <dbReference type="EMBL" id="CAA9395229.1"/>
    </source>
</evidence>
<accession>A0A6J4NQH0</accession>
<sequence>RGPLLDVADPRLDVLAEAARRARAVRVRVTQD</sequence>